<keyword evidence="5 10" id="KW-0028">Amino-acid biosynthesis</keyword>
<dbReference type="CDD" id="cd03311">
    <property type="entry name" value="CIMS_C_terminal_like"/>
    <property type="match status" value="1"/>
</dbReference>
<dbReference type="Pfam" id="PF01717">
    <property type="entry name" value="Meth_synt_2"/>
    <property type="match status" value="1"/>
</dbReference>
<feature type="binding site" evidence="12">
    <location>
        <position position="640"/>
    </location>
    <ligand>
        <name>Zn(2+)</name>
        <dbReference type="ChEBI" id="CHEBI:29105"/>
        <label>1</label>
        <note>catalytic</note>
    </ligand>
</feature>
<feature type="binding site" evidence="11">
    <location>
        <position position="18"/>
    </location>
    <ligand>
        <name>5-methyltetrahydropteroyltri-L-glutamate</name>
        <dbReference type="ChEBI" id="CHEBI:58207"/>
    </ligand>
</feature>
<evidence type="ECO:0000256" key="10">
    <source>
        <dbReference type="HAMAP-Rule" id="MF_00172"/>
    </source>
</evidence>
<evidence type="ECO:0000256" key="8">
    <source>
        <dbReference type="ARBA" id="ARBA00022833"/>
    </source>
</evidence>
<organism evidence="16 17">
    <name type="scientific">Thalassomonas actiniarum</name>
    <dbReference type="NCBI Taxonomy" id="485447"/>
    <lineage>
        <taxon>Bacteria</taxon>
        <taxon>Pseudomonadati</taxon>
        <taxon>Pseudomonadota</taxon>
        <taxon>Gammaproteobacteria</taxon>
        <taxon>Alteromonadales</taxon>
        <taxon>Colwelliaceae</taxon>
        <taxon>Thalassomonas</taxon>
    </lineage>
</organism>
<comment type="cofactor">
    <cofactor evidence="12">
        <name>Zn(2+)</name>
        <dbReference type="ChEBI" id="CHEBI:29105"/>
    </cofactor>
    <text evidence="12">Binds 2 Zn(2+) ions per subunit.</text>
</comment>
<dbReference type="SUPFAM" id="SSF51726">
    <property type="entry name" value="UROD/MetE-like"/>
    <property type="match status" value="2"/>
</dbReference>
<evidence type="ECO:0000256" key="1">
    <source>
        <dbReference type="ARBA" id="ARBA00002777"/>
    </source>
</evidence>
<sequence length="759" mass="85601">MQIHNLGFPRIGAKRELKFCLERYWRGESSQETLLAECRNIRKTNWQTQLDEGIEYLPVGDFAHYDHVLNTSLLLGIVPERFRHSSDDNELDLEFRIARGQAPSGCQCAASDMTKWFNTNYHYIVPELSAGLDIKVNASRLLAQIAEAQQFSDKVKPVLLGPVSYLYLSVAKDVEKLSLLPQLLKGYQQILTQLAHAGVSWLQIDEPVLGLELSQEWQQAFTTSYQQLDKGAVKLLLTTYFASIDHHLKLIKTLPVDGIHLDTVAEQTDVMNVIDTLPDSWVISLGVINGRNVWKTDLVSVYQTLLPLYRHLGERLWLAPSCSLLHSPVDLAQEQKLDAEFSSWLAFARQKCSELALLKSALINENSDAITLYSAPAIARRVSERIHNQTVQQRIGLLKPEDFHRKQAFSERKAIQQRELNLPLLPTTTIGSFPQTGKIREIRAKWRRGEISDQQYQEYIRGEIADVISKQEAIGLDVLVHGEVERNDMVEYFGELLEGVVFTQFAWVQSYGSRCVKPPIIFGDISRKQAMTLEWINYAQSLTDKPVKAMLTGPVTILAWSFVRDDLPRQQVAEQIALAIGDEVAELVANGTQIIQIDEPAIREGMPVKQSLWQEYLDWATAAFRLSAATAPSATQIHSHMCYSEFNDILEAIIALDADVLTVETSRSNMALLDAFEQQAYPNDLGPGVYDIHSPNVPDVDWMVNLLDKALDYVPAQRLWVNPDCGLKTRGWQETKAALENMVLAAKALRAKLQDKVAS</sequence>
<evidence type="ECO:0000313" key="17">
    <source>
        <dbReference type="Proteomes" id="UP000032568"/>
    </source>
</evidence>
<dbReference type="EC" id="2.1.1.14" evidence="10"/>
<evidence type="ECO:0000256" key="4">
    <source>
        <dbReference type="ARBA" id="ARBA00022603"/>
    </source>
</evidence>
<feature type="binding site" evidence="12">
    <location>
        <position position="642"/>
    </location>
    <ligand>
        <name>Zn(2+)</name>
        <dbReference type="ChEBI" id="CHEBI:29105"/>
        <label>1</label>
        <note>catalytic</note>
    </ligand>
</feature>
<dbReference type="InterPro" id="IPR002629">
    <property type="entry name" value="Met_Synth_C/arc"/>
</dbReference>
<name>A0AAE9YRU3_9GAMM</name>
<dbReference type="GO" id="GO:0032259">
    <property type="term" value="P:methylation"/>
    <property type="evidence" value="ECO:0007669"/>
    <property type="project" value="UniProtKB-KW"/>
</dbReference>
<keyword evidence="17" id="KW-1185">Reference proteome</keyword>
<feature type="binding site" evidence="10">
    <location>
        <position position="642"/>
    </location>
    <ligand>
        <name>Zn(2+)</name>
        <dbReference type="ChEBI" id="CHEBI:29105"/>
        <note>catalytic</note>
    </ligand>
</feature>
<feature type="binding site" evidence="12">
    <location>
        <position position="725"/>
    </location>
    <ligand>
        <name>Zn(2+)</name>
        <dbReference type="ChEBI" id="CHEBI:29105"/>
        <label>1</label>
        <note>catalytic</note>
    </ligand>
</feature>
<comment type="function">
    <text evidence="1 10">Catalyzes the transfer of a methyl group from 5-methyltetrahydrofolate to homocysteine resulting in methionine formation.</text>
</comment>
<feature type="binding site" evidence="10 11">
    <location>
        <position position="598"/>
    </location>
    <ligand>
        <name>L-methionine</name>
        <dbReference type="ChEBI" id="CHEBI:57844"/>
    </ligand>
</feature>
<evidence type="ECO:0000259" key="14">
    <source>
        <dbReference type="Pfam" id="PF01717"/>
    </source>
</evidence>
<evidence type="ECO:0000313" key="16">
    <source>
        <dbReference type="EMBL" id="WDD98342.1"/>
    </source>
</evidence>
<comment type="cofactor">
    <cofactor evidence="10">
        <name>Zn(2+)</name>
        <dbReference type="ChEBI" id="CHEBI:29105"/>
    </cofactor>
    <text evidence="10">Binds 1 zinc ion per subunit.</text>
</comment>
<comment type="catalytic activity">
    <reaction evidence="10">
        <text>5-methyltetrahydropteroyltri-L-glutamate + L-homocysteine = tetrahydropteroyltri-L-glutamate + L-methionine</text>
        <dbReference type="Rhea" id="RHEA:21196"/>
        <dbReference type="ChEBI" id="CHEBI:57844"/>
        <dbReference type="ChEBI" id="CHEBI:58140"/>
        <dbReference type="ChEBI" id="CHEBI:58199"/>
        <dbReference type="ChEBI" id="CHEBI:58207"/>
        <dbReference type="EC" id="2.1.1.14"/>
    </reaction>
</comment>
<dbReference type="Proteomes" id="UP000032568">
    <property type="component" value="Chromosome"/>
</dbReference>
<protein>
    <recommendedName>
        <fullName evidence="10">5-methyltetrahydropteroyltriglutamate--homocysteine methyltransferase</fullName>
        <ecNumber evidence="10">2.1.1.14</ecNumber>
    </recommendedName>
    <alternativeName>
        <fullName evidence="10">Cobalamin-independent methionine synthase</fullName>
    </alternativeName>
    <alternativeName>
        <fullName evidence="10">Methionine synthase, vitamin-B12 independent isozyme</fullName>
    </alternativeName>
</protein>
<keyword evidence="8 10" id="KW-0862">Zinc</keyword>
<feature type="binding site" evidence="10 11">
    <location>
        <begin position="430"/>
        <end position="432"/>
    </location>
    <ligand>
        <name>L-methionine</name>
        <dbReference type="ChEBI" id="CHEBI:57844"/>
    </ligand>
</feature>
<keyword evidence="4 10" id="KW-0489">Methyltransferase</keyword>
<feature type="binding site" evidence="10">
    <location>
        <position position="664"/>
    </location>
    <ligand>
        <name>Zn(2+)</name>
        <dbReference type="ChEBI" id="CHEBI:29105"/>
        <note>catalytic</note>
    </ligand>
</feature>
<reference evidence="16 17" key="1">
    <citation type="journal article" date="2015" name="Genome Announc.">
        <title>Draft Genome Sequences of Marine Isolates of Thalassomonas viridans and Thalassomonas actiniarum.</title>
        <authorList>
            <person name="Olonade I."/>
            <person name="van Zyl L.J."/>
            <person name="Trindade M."/>
        </authorList>
    </citation>
    <scope>NUCLEOTIDE SEQUENCE [LARGE SCALE GENOMIC DNA]</scope>
    <source>
        <strain evidence="16 17">A5K-106</strain>
    </source>
</reference>
<dbReference type="GO" id="GO:0009086">
    <property type="term" value="P:methionine biosynthetic process"/>
    <property type="evidence" value="ECO:0007669"/>
    <property type="project" value="UniProtKB-UniRule"/>
</dbReference>
<feature type="domain" description="Cobalamin-independent methionine synthase MetE N-terminal" evidence="15">
    <location>
        <begin position="3"/>
        <end position="309"/>
    </location>
</feature>
<feature type="active site" description="Proton donor" evidence="10 13">
    <location>
        <position position="693"/>
    </location>
</feature>
<dbReference type="RefSeq" id="WP_044836137.1">
    <property type="nucleotide sequence ID" value="NZ_CP059735.1"/>
</dbReference>
<feature type="binding site" evidence="10">
    <location>
        <position position="640"/>
    </location>
    <ligand>
        <name>Zn(2+)</name>
        <dbReference type="ChEBI" id="CHEBI:29105"/>
        <note>catalytic</note>
    </ligand>
</feature>
<feature type="binding site" evidence="10">
    <location>
        <position position="725"/>
    </location>
    <ligand>
        <name>Zn(2+)</name>
        <dbReference type="ChEBI" id="CHEBI:29105"/>
        <note>catalytic</note>
    </ligand>
</feature>
<evidence type="ECO:0000256" key="6">
    <source>
        <dbReference type="ARBA" id="ARBA00022679"/>
    </source>
</evidence>
<dbReference type="Pfam" id="PF08267">
    <property type="entry name" value="Meth_synt_1"/>
    <property type="match status" value="1"/>
</dbReference>
<dbReference type="EMBL" id="CP059735">
    <property type="protein sequence ID" value="WDD98342.1"/>
    <property type="molecule type" value="Genomic_DNA"/>
</dbReference>
<dbReference type="HAMAP" id="MF_00172">
    <property type="entry name" value="Meth_synth"/>
    <property type="match status" value="1"/>
</dbReference>
<feature type="binding site" evidence="10">
    <location>
        <position position="483"/>
    </location>
    <ligand>
        <name>L-homocysteine</name>
        <dbReference type="ChEBI" id="CHEBI:58199"/>
    </ligand>
</feature>
<dbReference type="InterPro" id="IPR013215">
    <property type="entry name" value="Cbl-indep_Met_Synth_N"/>
</dbReference>
<dbReference type="Gene3D" id="3.20.20.210">
    <property type="match status" value="2"/>
</dbReference>
<dbReference type="GO" id="GO:0003871">
    <property type="term" value="F:5-methyltetrahydropteroyltriglutamate-homocysteine S-methyltransferase activity"/>
    <property type="evidence" value="ECO:0007669"/>
    <property type="project" value="UniProtKB-UniRule"/>
</dbReference>
<comment type="pathway">
    <text evidence="2 10">Amino-acid biosynthesis; L-methionine biosynthesis via de novo pathway; L-methionine from L-homocysteine (MetE route): step 1/1.</text>
</comment>
<reference evidence="16 17" key="2">
    <citation type="journal article" date="2022" name="Mar. Drugs">
        <title>Bioassay-Guided Fractionation Leads to the Detection of Cholic Acid Generated by the Rare Thalassomonas sp.</title>
        <authorList>
            <person name="Pheiffer F."/>
            <person name="Schneider Y.K."/>
            <person name="Hansen E.H."/>
            <person name="Andersen J.H."/>
            <person name="Isaksson J."/>
            <person name="Busche T."/>
            <person name="R C."/>
            <person name="Kalinowski J."/>
            <person name="Zyl L.V."/>
            <person name="Trindade M."/>
        </authorList>
    </citation>
    <scope>NUCLEOTIDE SEQUENCE [LARGE SCALE GENOMIC DNA]</scope>
    <source>
        <strain evidence="16 17">A5K-106</strain>
    </source>
</reference>
<feature type="binding site" evidence="10">
    <location>
        <position position="115"/>
    </location>
    <ligand>
        <name>5-methyltetrahydropteroyltri-L-glutamate</name>
        <dbReference type="ChEBI" id="CHEBI:58207"/>
    </ligand>
</feature>
<feature type="binding site" evidence="10">
    <location>
        <begin position="15"/>
        <end position="18"/>
    </location>
    <ligand>
        <name>5-methyltetrahydropteroyltri-L-glutamate</name>
        <dbReference type="ChEBI" id="CHEBI:58207"/>
    </ligand>
</feature>
<proteinExistence type="inferred from homology"/>
<dbReference type="NCBIfam" id="NF003556">
    <property type="entry name" value="PRK05222.1"/>
    <property type="match status" value="1"/>
</dbReference>
<evidence type="ECO:0000256" key="3">
    <source>
        <dbReference type="ARBA" id="ARBA00009553"/>
    </source>
</evidence>
<evidence type="ECO:0000256" key="12">
    <source>
        <dbReference type="PIRSR" id="PIRSR000382-2"/>
    </source>
</evidence>
<dbReference type="CDD" id="cd03312">
    <property type="entry name" value="CIMS_N_terminal_like"/>
    <property type="match status" value="1"/>
</dbReference>
<evidence type="ECO:0000256" key="9">
    <source>
        <dbReference type="ARBA" id="ARBA00023167"/>
    </source>
</evidence>
<evidence type="ECO:0000256" key="7">
    <source>
        <dbReference type="ARBA" id="ARBA00022723"/>
    </source>
</evidence>
<keyword evidence="9 10" id="KW-0486">Methionine biosynthesis</keyword>
<evidence type="ECO:0000256" key="5">
    <source>
        <dbReference type="ARBA" id="ARBA00022605"/>
    </source>
</evidence>
<comment type="similarity">
    <text evidence="3 10">Belongs to the vitamin-B12 independent methionine synthase family.</text>
</comment>
<feature type="binding site" evidence="10 11">
    <location>
        <position position="560"/>
    </location>
    <ligand>
        <name>5-methyltetrahydropteroyltri-L-glutamate</name>
        <dbReference type="ChEBI" id="CHEBI:58207"/>
    </ligand>
</feature>
<dbReference type="KEGG" id="tact:SG35_024230"/>
<feature type="binding site" evidence="11">
    <location>
        <position position="120"/>
    </location>
    <ligand>
        <name>5-methyltetrahydropteroyltri-L-glutamate</name>
        <dbReference type="ChEBI" id="CHEBI:58207"/>
    </ligand>
</feature>
<gene>
    <name evidence="10 16" type="primary">metE</name>
    <name evidence="16" type="ORF">SG35_024230</name>
</gene>
<feature type="binding site" evidence="10 11">
    <location>
        <position position="483"/>
    </location>
    <ligand>
        <name>L-methionine</name>
        <dbReference type="ChEBI" id="CHEBI:57844"/>
    </ligand>
</feature>
<dbReference type="AlphaFoldDB" id="A0AAE9YRU3"/>
<dbReference type="InterPro" id="IPR006276">
    <property type="entry name" value="Cobalamin-indep_Met_synthase"/>
</dbReference>
<keyword evidence="7 10" id="KW-0479">Metal-binding</keyword>
<evidence type="ECO:0000256" key="2">
    <source>
        <dbReference type="ARBA" id="ARBA00004681"/>
    </source>
</evidence>
<feature type="binding site" evidence="10">
    <location>
        <position position="604"/>
    </location>
    <ligand>
        <name>5-methyltetrahydropteroyltri-L-glutamate</name>
        <dbReference type="ChEBI" id="CHEBI:58207"/>
    </ligand>
</feature>
<feature type="binding site" evidence="10 11">
    <location>
        <begin position="430"/>
        <end position="432"/>
    </location>
    <ligand>
        <name>L-homocysteine</name>
        <dbReference type="ChEBI" id="CHEBI:58199"/>
    </ligand>
</feature>
<evidence type="ECO:0000256" key="13">
    <source>
        <dbReference type="PIRSR" id="PIRSR000382-3"/>
    </source>
</evidence>
<dbReference type="InterPro" id="IPR038071">
    <property type="entry name" value="UROD/MetE-like_sf"/>
</dbReference>
<dbReference type="NCBIfam" id="TIGR01371">
    <property type="entry name" value="met_syn_B12ind"/>
    <property type="match status" value="1"/>
</dbReference>
<dbReference type="GO" id="GO:0008270">
    <property type="term" value="F:zinc ion binding"/>
    <property type="evidence" value="ECO:0007669"/>
    <property type="project" value="InterPro"/>
</dbReference>
<keyword evidence="6 10" id="KW-0808">Transferase</keyword>
<dbReference type="PIRSF" id="PIRSF000382">
    <property type="entry name" value="MeTrfase_B12_ind"/>
    <property type="match status" value="1"/>
</dbReference>
<accession>A0AAE9YRU3</accession>
<evidence type="ECO:0000259" key="15">
    <source>
        <dbReference type="Pfam" id="PF08267"/>
    </source>
</evidence>
<feature type="domain" description="Cobalamin-independent methionine synthase MetE C-terminal/archaeal" evidence="14">
    <location>
        <begin position="425"/>
        <end position="747"/>
    </location>
</feature>
<feature type="binding site" evidence="10 11">
    <location>
        <begin position="514"/>
        <end position="515"/>
    </location>
    <ligand>
        <name>5-methyltetrahydropteroyltri-L-glutamate</name>
        <dbReference type="ChEBI" id="CHEBI:58207"/>
    </ligand>
</feature>
<evidence type="ECO:0000256" key="11">
    <source>
        <dbReference type="PIRSR" id="PIRSR000382-1"/>
    </source>
</evidence>
<dbReference type="PANTHER" id="PTHR30519">
    <property type="entry name" value="5-METHYLTETRAHYDROPTEROYLTRIGLUTAMATE--HOMOCYSTEINE METHYLTRANSFERASE"/>
    <property type="match status" value="1"/>
</dbReference>
<keyword evidence="10" id="KW-0677">Repeat</keyword>
<dbReference type="FunFam" id="3.20.20.210:FF:000003">
    <property type="entry name" value="5-methyltetrahydropteroyltriglutamate--homocysteine methyltransferase"/>
    <property type="match status" value="1"/>
</dbReference>
<feature type="binding site" evidence="12">
    <location>
        <position position="664"/>
    </location>
    <ligand>
        <name>Zn(2+)</name>
        <dbReference type="ChEBI" id="CHEBI:29105"/>
        <label>1</label>
        <note>catalytic</note>
    </ligand>
</feature>
<feature type="binding site" evidence="10 11">
    <location>
        <position position="598"/>
    </location>
    <ligand>
        <name>L-homocysteine</name>
        <dbReference type="ChEBI" id="CHEBI:58199"/>
    </ligand>
</feature>